<accession>A0A7W6BGM5</accession>
<evidence type="ECO:0000256" key="3">
    <source>
        <dbReference type="ARBA" id="ARBA00022448"/>
    </source>
</evidence>
<sequence>MSRLFVRVGDVVRERDARDFADVAQIANFVWLHLDGAADDVDGLLAQVAHIPAPVLAALKAQETRPRCASFGHGALVNMRGLGDPSAIDGDPLVSIRIWAQSRLAISLSYRGLGIFDRLVEQMLSGRFADPGDLISATAIEITEALDPEIADLGDALDSIECSVLDEGKTGERYRVAELRTTAIAYRRFLAPQRQALERLMTLQESWVEPDDRMHLQEAADRCARMVEELEAVRERAALVHEALTDLRAEHMNRQALVLAVVALIFLPLTFVTGLLGMNVDGIPFAHRPWAFWGVVLFCLATGGAVAVWFKATRWLQK</sequence>
<reference evidence="13 14" key="1">
    <citation type="submission" date="2020-08" db="EMBL/GenBank/DDBJ databases">
        <title>Genomic Encyclopedia of Type Strains, Phase IV (KMG-IV): sequencing the most valuable type-strain genomes for metagenomic binning, comparative biology and taxonomic classification.</title>
        <authorList>
            <person name="Goeker M."/>
        </authorList>
    </citation>
    <scope>NUCLEOTIDE SEQUENCE [LARGE SCALE GENOMIC DNA]</scope>
    <source>
        <strain evidence="13 14">DSM 26189</strain>
    </source>
</reference>
<evidence type="ECO:0000313" key="13">
    <source>
        <dbReference type="EMBL" id="MBB3924666.1"/>
    </source>
</evidence>
<comment type="caution">
    <text evidence="13">The sequence shown here is derived from an EMBL/GenBank/DDBJ whole genome shotgun (WGS) entry which is preliminary data.</text>
</comment>
<evidence type="ECO:0000256" key="11">
    <source>
        <dbReference type="SAM" id="Coils"/>
    </source>
</evidence>
<evidence type="ECO:0000256" key="5">
    <source>
        <dbReference type="ARBA" id="ARBA00022519"/>
    </source>
</evidence>
<keyword evidence="8 12" id="KW-1133">Transmembrane helix</keyword>
<evidence type="ECO:0000256" key="1">
    <source>
        <dbReference type="ARBA" id="ARBA00004651"/>
    </source>
</evidence>
<proteinExistence type="inferred from homology"/>
<evidence type="ECO:0000256" key="6">
    <source>
        <dbReference type="ARBA" id="ARBA00022692"/>
    </source>
</evidence>
<evidence type="ECO:0000256" key="10">
    <source>
        <dbReference type="ARBA" id="ARBA00023136"/>
    </source>
</evidence>
<dbReference type="Proteomes" id="UP000571950">
    <property type="component" value="Unassembled WGS sequence"/>
</dbReference>
<keyword evidence="10 12" id="KW-0472">Membrane</keyword>
<keyword evidence="11" id="KW-0175">Coiled coil</keyword>
<dbReference type="PANTHER" id="PTHR46494:SF3">
    <property type="entry name" value="ZINC TRANSPORT PROTEIN ZNTB"/>
    <property type="match status" value="1"/>
</dbReference>
<evidence type="ECO:0000256" key="7">
    <source>
        <dbReference type="ARBA" id="ARBA00022833"/>
    </source>
</evidence>
<feature type="transmembrane region" description="Helical" evidence="12">
    <location>
        <begin position="290"/>
        <end position="310"/>
    </location>
</feature>
<dbReference type="Gene3D" id="1.20.58.340">
    <property type="entry name" value="Magnesium transport protein CorA, transmembrane region"/>
    <property type="match status" value="2"/>
</dbReference>
<feature type="transmembrane region" description="Helical" evidence="12">
    <location>
        <begin position="256"/>
        <end position="278"/>
    </location>
</feature>
<feature type="coiled-coil region" evidence="11">
    <location>
        <begin position="216"/>
        <end position="250"/>
    </location>
</feature>
<dbReference type="Gene3D" id="3.30.460.20">
    <property type="entry name" value="CorA soluble domain-like"/>
    <property type="match status" value="1"/>
</dbReference>
<evidence type="ECO:0000256" key="4">
    <source>
        <dbReference type="ARBA" id="ARBA00022475"/>
    </source>
</evidence>
<comment type="similarity">
    <text evidence="2">Belongs to the CorA metal ion transporter (MIT) (TC 1.A.35) family.</text>
</comment>
<dbReference type="CDD" id="cd12833">
    <property type="entry name" value="ZntB-like_1"/>
    <property type="match status" value="1"/>
</dbReference>
<evidence type="ECO:0000256" key="9">
    <source>
        <dbReference type="ARBA" id="ARBA00023065"/>
    </source>
</evidence>
<protein>
    <submittedName>
        <fullName evidence="13">Zinc transporter</fullName>
    </submittedName>
</protein>
<dbReference type="InterPro" id="IPR045863">
    <property type="entry name" value="CorA_TM1_TM2"/>
</dbReference>
<keyword evidence="6 12" id="KW-0812">Transmembrane</keyword>
<evidence type="ECO:0000256" key="12">
    <source>
        <dbReference type="SAM" id="Phobius"/>
    </source>
</evidence>
<evidence type="ECO:0000256" key="8">
    <source>
        <dbReference type="ARBA" id="ARBA00022989"/>
    </source>
</evidence>
<evidence type="ECO:0000313" key="14">
    <source>
        <dbReference type="Proteomes" id="UP000571950"/>
    </source>
</evidence>
<gene>
    <name evidence="13" type="ORF">GGR43_000360</name>
</gene>
<dbReference type="Pfam" id="PF01544">
    <property type="entry name" value="CorA"/>
    <property type="match status" value="1"/>
</dbReference>
<dbReference type="AlphaFoldDB" id="A0A7W6BGM5"/>
<keyword evidence="5" id="KW-0997">Cell inner membrane</keyword>
<comment type="subcellular location">
    <subcellularLocation>
        <location evidence="1">Cell membrane</location>
        <topology evidence="1">Multi-pass membrane protein</topology>
    </subcellularLocation>
</comment>
<organism evidence="13 14">
    <name type="scientific">Sphingobium jiangsuense</name>
    <dbReference type="NCBI Taxonomy" id="870476"/>
    <lineage>
        <taxon>Bacteria</taxon>
        <taxon>Pseudomonadati</taxon>
        <taxon>Pseudomonadota</taxon>
        <taxon>Alphaproteobacteria</taxon>
        <taxon>Sphingomonadales</taxon>
        <taxon>Sphingomonadaceae</taxon>
        <taxon>Sphingobium</taxon>
    </lineage>
</organism>
<dbReference type="GO" id="GO:0005886">
    <property type="term" value="C:plasma membrane"/>
    <property type="evidence" value="ECO:0007669"/>
    <property type="project" value="UniProtKB-SubCell"/>
</dbReference>
<evidence type="ECO:0000256" key="2">
    <source>
        <dbReference type="ARBA" id="ARBA00009765"/>
    </source>
</evidence>
<dbReference type="EMBL" id="JACIDT010000001">
    <property type="protein sequence ID" value="MBB3924666.1"/>
    <property type="molecule type" value="Genomic_DNA"/>
</dbReference>
<dbReference type="SUPFAM" id="SSF144083">
    <property type="entry name" value="Magnesium transport protein CorA, transmembrane region"/>
    <property type="match status" value="1"/>
</dbReference>
<dbReference type="InterPro" id="IPR045861">
    <property type="entry name" value="CorA_cytoplasmic_dom"/>
</dbReference>
<keyword evidence="14" id="KW-1185">Reference proteome</keyword>
<keyword evidence="3" id="KW-0813">Transport</keyword>
<dbReference type="RefSeq" id="WP_188070217.1">
    <property type="nucleotide sequence ID" value="NZ_BSPS01000055.1"/>
</dbReference>
<dbReference type="GO" id="GO:0015095">
    <property type="term" value="F:magnesium ion transmembrane transporter activity"/>
    <property type="evidence" value="ECO:0007669"/>
    <property type="project" value="TreeGrafter"/>
</dbReference>
<dbReference type="InterPro" id="IPR002523">
    <property type="entry name" value="MgTranspt_CorA/ZnTranspt_ZntB"/>
</dbReference>
<keyword evidence="9" id="KW-0406">Ion transport</keyword>
<keyword evidence="4" id="KW-1003">Cell membrane</keyword>
<dbReference type="PANTHER" id="PTHR46494">
    <property type="entry name" value="CORA FAMILY METAL ION TRANSPORTER (EUROFUNG)"/>
    <property type="match status" value="1"/>
</dbReference>
<dbReference type="SUPFAM" id="SSF143865">
    <property type="entry name" value="CorA soluble domain-like"/>
    <property type="match status" value="1"/>
</dbReference>
<dbReference type="GO" id="GO:0050897">
    <property type="term" value="F:cobalt ion binding"/>
    <property type="evidence" value="ECO:0007669"/>
    <property type="project" value="TreeGrafter"/>
</dbReference>
<name>A0A7W6BGM5_9SPHN</name>
<dbReference type="GO" id="GO:0015087">
    <property type="term" value="F:cobalt ion transmembrane transporter activity"/>
    <property type="evidence" value="ECO:0007669"/>
    <property type="project" value="TreeGrafter"/>
</dbReference>
<keyword evidence="7" id="KW-0862">Zinc</keyword>
<dbReference type="GO" id="GO:0000287">
    <property type="term" value="F:magnesium ion binding"/>
    <property type="evidence" value="ECO:0007669"/>
    <property type="project" value="TreeGrafter"/>
</dbReference>